<feature type="region of interest" description="Disordered" evidence="5">
    <location>
        <begin position="158"/>
        <end position="202"/>
    </location>
</feature>
<feature type="region of interest" description="Disordered" evidence="5">
    <location>
        <begin position="301"/>
        <end position="321"/>
    </location>
</feature>
<feature type="compositionally biased region" description="Low complexity" evidence="5">
    <location>
        <begin position="171"/>
        <end position="184"/>
    </location>
</feature>
<evidence type="ECO:0000256" key="3">
    <source>
        <dbReference type="ARBA" id="ARBA00023002"/>
    </source>
</evidence>
<keyword evidence="8" id="KW-1185">Reference proteome</keyword>
<evidence type="ECO:0000256" key="1">
    <source>
        <dbReference type="ARBA" id="ARBA00006849"/>
    </source>
</evidence>
<feature type="domain" description="2Fe-2S ferredoxin-type" evidence="6">
    <location>
        <begin position="4"/>
        <end position="80"/>
    </location>
</feature>
<evidence type="ECO:0000256" key="5">
    <source>
        <dbReference type="SAM" id="MobiDB-lite"/>
    </source>
</evidence>
<dbReference type="InterPro" id="IPR008274">
    <property type="entry name" value="AldOxase/xan_DH_MoCoBD1"/>
</dbReference>
<dbReference type="InterPro" id="IPR052516">
    <property type="entry name" value="N-heterocyclic_Hydroxylase"/>
</dbReference>
<dbReference type="GO" id="GO:0016491">
    <property type="term" value="F:oxidoreductase activity"/>
    <property type="evidence" value="ECO:0007669"/>
    <property type="project" value="UniProtKB-KW"/>
</dbReference>
<dbReference type="Gene3D" id="3.30.365.10">
    <property type="entry name" value="Aldehyde oxidase/xanthine dehydrogenase, molybdopterin binding domain"/>
    <property type="match status" value="4"/>
</dbReference>
<dbReference type="InterPro" id="IPR036010">
    <property type="entry name" value="2Fe-2S_ferredoxin-like_sf"/>
</dbReference>
<comment type="caution">
    <text evidence="7">The sequence shown here is derived from an EMBL/GenBank/DDBJ whole genome shotgun (WGS) entry which is preliminary data.</text>
</comment>
<dbReference type="InterPro" id="IPR000674">
    <property type="entry name" value="Ald_Oxase/Xan_DH_a/b"/>
</dbReference>
<dbReference type="AlphaFoldDB" id="A0A3D9V776"/>
<dbReference type="RefSeq" id="WP_115851068.1">
    <property type="nucleotide sequence ID" value="NZ_QTUC01000001.1"/>
</dbReference>
<organism evidence="7 8">
    <name type="scientific">Thermasporomyces composti</name>
    <dbReference type="NCBI Taxonomy" id="696763"/>
    <lineage>
        <taxon>Bacteria</taxon>
        <taxon>Bacillati</taxon>
        <taxon>Actinomycetota</taxon>
        <taxon>Actinomycetes</taxon>
        <taxon>Propionibacteriales</taxon>
        <taxon>Nocardioidaceae</taxon>
        <taxon>Thermasporomyces</taxon>
    </lineage>
</organism>
<keyword evidence="2" id="KW-0479">Metal-binding</keyword>
<dbReference type="InterPro" id="IPR036884">
    <property type="entry name" value="2Fe-2S-bd_dom_sf"/>
</dbReference>
<dbReference type="PANTHER" id="PTHR47495">
    <property type="entry name" value="ALDEHYDE DEHYDROGENASE"/>
    <property type="match status" value="1"/>
</dbReference>
<dbReference type="InterPro" id="IPR006058">
    <property type="entry name" value="2Fe2S_fd_BS"/>
</dbReference>
<dbReference type="InterPro" id="IPR046867">
    <property type="entry name" value="AldOxase/xan_DH_MoCoBD2"/>
</dbReference>
<dbReference type="SUPFAM" id="SSF54292">
    <property type="entry name" value="2Fe-2S ferredoxin-like"/>
    <property type="match status" value="1"/>
</dbReference>
<dbReference type="Proteomes" id="UP000256485">
    <property type="component" value="Unassembled WGS sequence"/>
</dbReference>
<dbReference type="Gene3D" id="1.10.150.120">
    <property type="entry name" value="[2Fe-2S]-binding domain"/>
    <property type="match status" value="1"/>
</dbReference>
<dbReference type="GO" id="GO:0046872">
    <property type="term" value="F:metal ion binding"/>
    <property type="evidence" value="ECO:0007669"/>
    <property type="project" value="UniProtKB-KW"/>
</dbReference>
<evidence type="ECO:0000313" key="8">
    <source>
        <dbReference type="Proteomes" id="UP000256485"/>
    </source>
</evidence>
<dbReference type="CDD" id="cd00207">
    <property type="entry name" value="fer2"/>
    <property type="match status" value="1"/>
</dbReference>
<dbReference type="Gene3D" id="3.90.1170.50">
    <property type="entry name" value="Aldehyde oxidase/xanthine dehydrogenase, a/b hammerhead"/>
    <property type="match status" value="1"/>
</dbReference>
<dbReference type="Pfam" id="PF01799">
    <property type="entry name" value="Fer2_2"/>
    <property type="match status" value="1"/>
</dbReference>
<dbReference type="SUPFAM" id="SSF47741">
    <property type="entry name" value="CO dehydrogenase ISP C-domain like"/>
    <property type="match status" value="1"/>
</dbReference>
<accession>A0A3D9V776</accession>
<keyword evidence="4" id="KW-0408">Iron</keyword>
<evidence type="ECO:0000259" key="6">
    <source>
        <dbReference type="PROSITE" id="PS51085"/>
    </source>
</evidence>
<comment type="similarity">
    <text evidence="1">Belongs to the xanthine dehydrogenase family.</text>
</comment>
<dbReference type="GO" id="GO:0051537">
    <property type="term" value="F:2 iron, 2 sulfur cluster binding"/>
    <property type="evidence" value="ECO:0007669"/>
    <property type="project" value="InterPro"/>
</dbReference>
<evidence type="ECO:0000256" key="4">
    <source>
        <dbReference type="ARBA" id="ARBA00023004"/>
    </source>
</evidence>
<sequence length="865" mass="91664">MTEVSRPFVVNGVPVEPAVDPATPLLFVLRNDLALHGVRSGCGIGACGACTVLVDGRPERSCQLPVSAVAGREVTTPEGLGTPERPHPIQQAFLDEQAAQCGYCVNGIVMTTAGLLAANPCPDPATIRTTIQTHLCRCGAHQRILRAVERLAGRASPSSVETLRADEARNPARAAVRARGPGRANDSEPAHDVGSDDLPGPLRRARNIEDWLRQLPDGRIEVRSGRAELGQGIRTAFAQIAAAELGVPVEQVVVTSAATDGTPDEGYTAGSASLEQGGAAIAMAAAAFRRRQQAGLPPVGPIHIDDRPRWSGGPIGQPVQRTDLPRKLTGAPAYVHDMAPPGLLFARALLPPTYDATVLETDLAAVRAMPGVEAVVQDGRLLLVVAAREEQAVAAVRRLGRLTRWDPSPGPPPNEGSVGRQPVHQVVVDEPGVGDALATGRRVRASYAKPYESHGSIAPSSAVAQLDADGVLTVWTHSQGVYPLRRELAALLGEDEERIVVRHVDGPGCYGHNGADDAAGFAAVAARAVPGRPVRFQYSVRDEFGWEPYGPAMRADLEASLDESGRLRGWRHRIVTDAHTGRPHGSGDRLVVAWLREGGPARPWPGGGEGGVRGAEPIYEIPARHIVAEYVPGPLRTSAVRSLGAYFNTFAIESFMDELAEAAGADPVEFRLAHLSDPRARHVLEVVAERAGWRRRHGPSGRGQGVAVARYKGSKAYVALVVDVDVDTDTGAVVVRRVVGCCDAGTVVNPDGLANQIEGGILQGLSRALYEEVPPTGTRDSLDWTTYPVLRFSDVPAIELVLVDRPGLPPLGAGEASTPVVPAALANAVDDAIGVRMRSLPLTPDRLRARLEELDDTEAARVLLP</sequence>
<evidence type="ECO:0000256" key="2">
    <source>
        <dbReference type="ARBA" id="ARBA00022723"/>
    </source>
</evidence>
<dbReference type="InterPro" id="IPR037165">
    <property type="entry name" value="AldOxase/xan_DH_Mopterin-bd_sf"/>
</dbReference>
<evidence type="ECO:0000313" key="7">
    <source>
        <dbReference type="EMBL" id="REF37642.1"/>
    </source>
</evidence>
<dbReference type="PROSITE" id="PS51085">
    <property type="entry name" value="2FE2S_FER_2"/>
    <property type="match status" value="1"/>
</dbReference>
<dbReference type="SMART" id="SM01008">
    <property type="entry name" value="Ald_Xan_dh_C"/>
    <property type="match status" value="1"/>
</dbReference>
<name>A0A3D9V776_THECX</name>
<dbReference type="PANTHER" id="PTHR47495:SF1">
    <property type="entry name" value="BLL3820 PROTEIN"/>
    <property type="match status" value="1"/>
</dbReference>
<keyword evidence="3" id="KW-0560">Oxidoreductase</keyword>
<dbReference type="EMBL" id="QTUC01000001">
    <property type="protein sequence ID" value="REF37642.1"/>
    <property type="molecule type" value="Genomic_DNA"/>
</dbReference>
<dbReference type="SUPFAM" id="SSF56003">
    <property type="entry name" value="Molybdenum cofactor-binding domain"/>
    <property type="match status" value="2"/>
</dbReference>
<feature type="compositionally biased region" description="Basic and acidic residues" evidence="5">
    <location>
        <begin position="185"/>
        <end position="194"/>
    </location>
</feature>
<gene>
    <name evidence="7" type="ORF">DFJ64_3088</name>
</gene>
<proteinExistence type="inferred from homology"/>
<dbReference type="InterPro" id="IPR001041">
    <property type="entry name" value="2Fe-2S_ferredoxin-type"/>
</dbReference>
<reference evidence="7 8" key="1">
    <citation type="submission" date="2018-08" db="EMBL/GenBank/DDBJ databases">
        <title>Sequencing the genomes of 1000 actinobacteria strains.</title>
        <authorList>
            <person name="Klenk H.-P."/>
        </authorList>
    </citation>
    <scope>NUCLEOTIDE SEQUENCE [LARGE SCALE GENOMIC DNA]</scope>
    <source>
        <strain evidence="7 8">DSM 22891</strain>
    </source>
</reference>
<dbReference type="InterPro" id="IPR012675">
    <property type="entry name" value="Beta-grasp_dom_sf"/>
</dbReference>
<dbReference type="OrthoDB" id="9767994at2"/>
<dbReference type="Gene3D" id="3.10.20.30">
    <property type="match status" value="1"/>
</dbReference>
<dbReference type="PROSITE" id="PS00197">
    <property type="entry name" value="2FE2S_FER_1"/>
    <property type="match status" value="1"/>
</dbReference>
<dbReference type="Pfam" id="PF02738">
    <property type="entry name" value="MoCoBD_1"/>
    <property type="match status" value="1"/>
</dbReference>
<dbReference type="Pfam" id="PF00111">
    <property type="entry name" value="Fer2"/>
    <property type="match status" value="1"/>
</dbReference>
<dbReference type="Pfam" id="PF20256">
    <property type="entry name" value="MoCoBD_2"/>
    <property type="match status" value="2"/>
</dbReference>
<dbReference type="InterPro" id="IPR002888">
    <property type="entry name" value="2Fe-2S-bd"/>
</dbReference>
<protein>
    <submittedName>
        <fullName evidence="7">CO/xanthine dehydrogenase Mo-binding subunit</fullName>
    </submittedName>
</protein>